<dbReference type="SMART" id="SM00454">
    <property type="entry name" value="SAM"/>
    <property type="match status" value="1"/>
</dbReference>
<comment type="similarity">
    <text evidence="2">Belongs to the SCM family.</text>
</comment>
<dbReference type="PANTHER" id="PTHR12247:SF132">
    <property type="entry name" value="POLYCOMB PROTEIN SCM"/>
    <property type="match status" value="1"/>
</dbReference>
<dbReference type="GeneID" id="110974522"/>
<dbReference type="RefSeq" id="XP_022081927.1">
    <property type="nucleotide sequence ID" value="XM_022226235.1"/>
</dbReference>
<feature type="region of interest" description="Disordered" evidence="9">
    <location>
        <begin position="222"/>
        <end position="282"/>
    </location>
</feature>
<reference evidence="12 13" key="1">
    <citation type="submission" date="2025-04" db="UniProtKB">
        <authorList>
            <consortium name="RefSeq"/>
        </authorList>
    </citation>
    <scope>IDENTIFICATION</scope>
</reference>
<dbReference type="Pfam" id="PF00536">
    <property type="entry name" value="SAM_1"/>
    <property type="match status" value="1"/>
</dbReference>
<name>A0A8B7XM90_ACAPL</name>
<dbReference type="GO" id="GO:0005634">
    <property type="term" value="C:nucleus"/>
    <property type="evidence" value="ECO:0007669"/>
    <property type="project" value="UniProtKB-SubCell"/>
</dbReference>
<feature type="repeat" description="MBT" evidence="8">
    <location>
        <begin position="120"/>
        <end position="221"/>
    </location>
</feature>
<feature type="repeat" description="MBT" evidence="8">
    <location>
        <begin position="14"/>
        <end position="112"/>
    </location>
</feature>
<protein>
    <submittedName>
        <fullName evidence="12 13">Polycomb protein SCMH1-like</fullName>
    </submittedName>
</protein>
<dbReference type="SMART" id="SM00561">
    <property type="entry name" value="MBT"/>
    <property type="match status" value="2"/>
</dbReference>
<comment type="subcellular location">
    <subcellularLocation>
        <location evidence="1">Nucleus</location>
    </subcellularLocation>
</comment>
<dbReference type="CDD" id="cd20091">
    <property type="entry name" value="MBT_dScm-like_rpt1"/>
    <property type="match status" value="1"/>
</dbReference>
<feature type="domain" description="SAM" evidence="10">
    <location>
        <begin position="486"/>
        <end position="551"/>
    </location>
</feature>
<feature type="compositionally biased region" description="Low complexity" evidence="9">
    <location>
        <begin position="455"/>
        <end position="464"/>
    </location>
</feature>
<dbReference type="GO" id="GO:0003682">
    <property type="term" value="F:chromatin binding"/>
    <property type="evidence" value="ECO:0007669"/>
    <property type="project" value="TreeGrafter"/>
</dbReference>
<dbReference type="InterPro" id="IPR050548">
    <property type="entry name" value="PcG_chromatin_remod_factors"/>
</dbReference>
<evidence type="ECO:0000256" key="5">
    <source>
        <dbReference type="ARBA" id="ARBA00023015"/>
    </source>
</evidence>
<evidence type="ECO:0000256" key="7">
    <source>
        <dbReference type="ARBA" id="ARBA00023242"/>
    </source>
</evidence>
<gene>
    <name evidence="12 13 14" type="primary">LOC110974522</name>
</gene>
<feature type="region of interest" description="Disordered" evidence="9">
    <location>
        <begin position="403"/>
        <end position="485"/>
    </location>
</feature>
<dbReference type="PROSITE" id="PS50105">
    <property type="entry name" value="SAM_DOMAIN"/>
    <property type="match status" value="1"/>
</dbReference>
<evidence type="ECO:0000256" key="4">
    <source>
        <dbReference type="ARBA" id="ARBA00022737"/>
    </source>
</evidence>
<dbReference type="InterPro" id="IPR021987">
    <property type="entry name" value="SLED"/>
</dbReference>
<keyword evidence="6" id="KW-0804">Transcription</keyword>
<dbReference type="AlphaFoldDB" id="A0A8B7XM90"/>
<evidence type="ECO:0000256" key="6">
    <source>
        <dbReference type="ARBA" id="ARBA00023163"/>
    </source>
</evidence>
<feature type="compositionally biased region" description="Basic and acidic residues" evidence="9">
    <location>
        <begin position="440"/>
        <end position="454"/>
    </location>
</feature>
<dbReference type="Gene3D" id="3.90.1150.190">
    <property type="entry name" value="SLED domain"/>
    <property type="match status" value="1"/>
</dbReference>
<evidence type="ECO:0000256" key="3">
    <source>
        <dbReference type="ARBA" id="ARBA00022491"/>
    </source>
</evidence>
<accession>A0A8B7XM90</accession>
<dbReference type="GO" id="GO:0045892">
    <property type="term" value="P:negative regulation of DNA-templated transcription"/>
    <property type="evidence" value="ECO:0007669"/>
    <property type="project" value="TreeGrafter"/>
</dbReference>
<dbReference type="RefSeq" id="XP_022081929.1">
    <property type="nucleotide sequence ID" value="XM_022226237.1"/>
</dbReference>
<dbReference type="Proteomes" id="UP000694845">
    <property type="component" value="Unplaced"/>
</dbReference>
<dbReference type="CDD" id="cd20092">
    <property type="entry name" value="MBT_dScm-like_rpt2"/>
    <property type="match status" value="1"/>
</dbReference>
<dbReference type="InterPro" id="IPR047531">
    <property type="entry name" value="SAM_Scm-like"/>
</dbReference>
<dbReference type="GO" id="GO:0042393">
    <property type="term" value="F:histone binding"/>
    <property type="evidence" value="ECO:0007669"/>
    <property type="project" value="TreeGrafter"/>
</dbReference>
<organism evidence="11 13">
    <name type="scientific">Acanthaster planci</name>
    <name type="common">Crown-of-thorns starfish</name>
    <dbReference type="NCBI Taxonomy" id="133434"/>
    <lineage>
        <taxon>Eukaryota</taxon>
        <taxon>Metazoa</taxon>
        <taxon>Echinodermata</taxon>
        <taxon>Eleutherozoa</taxon>
        <taxon>Asterozoa</taxon>
        <taxon>Asteroidea</taxon>
        <taxon>Valvatacea</taxon>
        <taxon>Valvatida</taxon>
        <taxon>Acanthasteridae</taxon>
        <taxon>Acanthaster</taxon>
    </lineage>
</organism>
<evidence type="ECO:0000259" key="10">
    <source>
        <dbReference type="PROSITE" id="PS50105"/>
    </source>
</evidence>
<evidence type="ECO:0000256" key="8">
    <source>
        <dbReference type="PROSITE-ProRule" id="PRU00459"/>
    </source>
</evidence>
<dbReference type="Gene3D" id="1.10.150.50">
    <property type="entry name" value="Transcription Factor, Ets-1"/>
    <property type="match status" value="1"/>
</dbReference>
<dbReference type="CDD" id="cd09578">
    <property type="entry name" value="SAM_Scm"/>
    <property type="match status" value="1"/>
</dbReference>
<keyword evidence="5" id="KW-0805">Transcription regulation</keyword>
<dbReference type="Gene3D" id="2.30.30.140">
    <property type="match status" value="2"/>
</dbReference>
<proteinExistence type="inferred from homology"/>
<evidence type="ECO:0000313" key="12">
    <source>
        <dbReference type="RefSeq" id="XP_022081927.1"/>
    </source>
</evidence>
<dbReference type="InterPro" id="IPR013761">
    <property type="entry name" value="SAM/pointed_sf"/>
</dbReference>
<dbReference type="RefSeq" id="XP_022081928.1">
    <property type="nucleotide sequence ID" value="XM_022226236.1"/>
</dbReference>
<dbReference type="SUPFAM" id="SSF47769">
    <property type="entry name" value="SAM/Pointed domain"/>
    <property type="match status" value="1"/>
</dbReference>
<dbReference type="KEGG" id="aplc:110974522"/>
<dbReference type="InterPro" id="IPR004092">
    <property type="entry name" value="Mbt"/>
</dbReference>
<evidence type="ECO:0000256" key="1">
    <source>
        <dbReference type="ARBA" id="ARBA00004123"/>
    </source>
</evidence>
<keyword evidence="11" id="KW-1185">Reference proteome</keyword>
<dbReference type="InterPro" id="IPR038348">
    <property type="entry name" value="SLED_sf"/>
</dbReference>
<evidence type="ECO:0000313" key="11">
    <source>
        <dbReference type="Proteomes" id="UP000694845"/>
    </source>
</evidence>
<dbReference type="Pfam" id="PF12140">
    <property type="entry name" value="SLED"/>
    <property type="match status" value="1"/>
</dbReference>
<evidence type="ECO:0000313" key="14">
    <source>
        <dbReference type="RefSeq" id="XP_022081929.1"/>
    </source>
</evidence>
<dbReference type="InterPro" id="IPR001660">
    <property type="entry name" value="SAM"/>
</dbReference>
<keyword evidence="4" id="KW-0677">Repeat</keyword>
<sequence>MPANKPPKAPIETFTWDEYLKGKDANPAPQSCFKQAPIPPPNEFTVHSKLEALDPRNITSTCIATVVGLQGPRLRLRLDGSDNKNDFWRLVDSGDIKPIGWCEKHGGMLQPPLGFRMNASSWPLFLLRTLNNAKIAPDSAFKEEPPTPSENKFKVGMKLEAIDRKNPHLICPATIGGIKDNMVFISFDGWRGVFDYWCEYDSRDIFPVGWAARTGHYLQLPGNKGATSTKGRKASAATTVSQPRSATPSAPSPPVSPVTIESGGHSPSYDNEPDTSSSSSDGSVSVSLFINNTCVSGPYLSPHKVHQMPSLIGPAPIERVLAETLQLCVNSAVQQKAVFAFLKGDEGGTVNITAHYGSHTHSVSLQAPETTSAFWGLIDQLCEDLLCCGNFFSNKPLQGPCSNCAKQDDSGHQGRHRSHSGSTLKPSTATKRSLSTDSATSDRGDLKVPRRIRTEAASSTTTVSEGRDARESKPPVGPPSRDPTNWSVEEVIRYVTDADHTMSTHADTFKKHEIDGKAFLLLNSEMMMKYMSLKLGPALKLCNLIEKLKTKKF</sequence>
<dbReference type="OrthoDB" id="5912862at2759"/>
<keyword evidence="3" id="KW-0678">Repressor</keyword>
<keyword evidence="7" id="KW-0539">Nucleus</keyword>
<dbReference type="PROSITE" id="PS51079">
    <property type="entry name" value="MBT"/>
    <property type="match status" value="2"/>
</dbReference>
<evidence type="ECO:0000313" key="13">
    <source>
        <dbReference type="RefSeq" id="XP_022081928.1"/>
    </source>
</evidence>
<feature type="compositionally biased region" description="Polar residues" evidence="9">
    <location>
        <begin position="420"/>
        <end position="439"/>
    </location>
</feature>
<evidence type="ECO:0000256" key="2">
    <source>
        <dbReference type="ARBA" id="ARBA00008469"/>
    </source>
</evidence>
<dbReference type="OMA" id="GMPKEEN"/>
<dbReference type="PANTHER" id="PTHR12247">
    <property type="entry name" value="POLYCOMB GROUP PROTEIN"/>
    <property type="match status" value="1"/>
</dbReference>
<dbReference type="SUPFAM" id="SSF63748">
    <property type="entry name" value="Tudor/PWWP/MBT"/>
    <property type="match status" value="2"/>
</dbReference>
<evidence type="ECO:0000256" key="9">
    <source>
        <dbReference type="SAM" id="MobiDB-lite"/>
    </source>
</evidence>
<dbReference type="Pfam" id="PF02820">
    <property type="entry name" value="MBT"/>
    <property type="match status" value="2"/>
</dbReference>